<keyword evidence="2" id="KW-0804">Transcription</keyword>
<accession>A0A8H6IX81</accession>
<feature type="compositionally biased region" description="Acidic residues" evidence="1">
    <location>
        <begin position="11"/>
        <end position="20"/>
    </location>
</feature>
<keyword evidence="2" id="KW-0240">DNA-directed RNA polymerase</keyword>
<dbReference type="PANTHER" id="PTHR12069">
    <property type="entry name" value="DNA-DIRECTED RNA POLYMERASES III 80 KDA POLYPEPTIDE RNA POLYMERASE III SUBUNIT 5"/>
    <property type="match status" value="1"/>
</dbReference>
<reference evidence="2 3" key="1">
    <citation type="journal article" date="2020" name="Phytopathology">
        <title>Genome Sequence Resources of Colletotrichum truncatum, C. plurivorum, C. musicola, and C. sojae: Four Species Pathogenic to Soybean (Glycine max).</title>
        <authorList>
            <person name="Rogerio F."/>
            <person name="Boufleur T.R."/>
            <person name="Ciampi-Guillardi M."/>
            <person name="Sukno S.A."/>
            <person name="Thon M.R."/>
            <person name="Massola Junior N.S."/>
            <person name="Baroncelli R."/>
        </authorList>
    </citation>
    <scope>NUCLEOTIDE SEQUENCE [LARGE SCALE GENOMIC DNA]</scope>
    <source>
        <strain evidence="2 3">LFN0009</strain>
    </source>
</reference>
<feature type="region of interest" description="Disordered" evidence="1">
    <location>
        <begin position="100"/>
        <end position="125"/>
    </location>
</feature>
<dbReference type="InterPro" id="IPR006886">
    <property type="entry name" value="RNA_pol_III_Rpc5"/>
</dbReference>
<gene>
    <name evidence="2" type="ORF">CSOJ01_11592</name>
</gene>
<feature type="compositionally biased region" description="Basic and acidic residues" evidence="1">
    <location>
        <begin position="326"/>
        <end position="335"/>
    </location>
</feature>
<dbReference type="AlphaFoldDB" id="A0A8H6IX81"/>
<evidence type="ECO:0000313" key="2">
    <source>
        <dbReference type="EMBL" id="KAF6802465.1"/>
    </source>
</evidence>
<name>A0A8H6IX81_9PEZI</name>
<feature type="region of interest" description="Disordered" evidence="1">
    <location>
        <begin position="1"/>
        <end position="20"/>
    </location>
</feature>
<comment type="caution">
    <text evidence="2">The sequence shown here is derived from an EMBL/GenBank/DDBJ whole genome shotgun (WGS) entry which is preliminary data.</text>
</comment>
<dbReference type="GO" id="GO:0042797">
    <property type="term" value="P:tRNA transcription by RNA polymerase III"/>
    <property type="evidence" value="ECO:0007669"/>
    <property type="project" value="TreeGrafter"/>
</dbReference>
<dbReference type="EMBL" id="WIGN01000271">
    <property type="protein sequence ID" value="KAF6802465.1"/>
    <property type="molecule type" value="Genomic_DNA"/>
</dbReference>
<dbReference type="Proteomes" id="UP000652219">
    <property type="component" value="Unassembled WGS sequence"/>
</dbReference>
<evidence type="ECO:0000256" key="1">
    <source>
        <dbReference type="SAM" id="MobiDB-lite"/>
    </source>
</evidence>
<keyword evidence="3" id="KW-1185">Reference proteome</keyword>
<protein>
    <submittedName>
        <fullName evidence="2">DNA-directed RNA polymerase III complex subunit Rpc37</fullName>
    </submittedName>
</protein>
<organism evidence="2 3">
    <name type="scientific">Colletotrichum sojae</name>
    <dbReference type="NCBI Taxonomy" id="2175907"/>
    <lineage>
        <taxon>Eukaryota</taxon>
        <taxon>Fungi</taxon>
        <taxon>Dikarya</taxon>
        <taxon>Ascomycota</taxon>
        <taxon>Pezizomycotina</taxon>
        <taxon>Sordariomycetes</taxon>
        <taxon>Hypocreomycetidae</taxon>
        <taxon>Glomerellales</taxon>
        <taxon>Glomerellaceae</taxon>
        <taxon>Colletotrichum</taxon>
        <taxon>Colletotrichum orchidearum species complex</taxon>
    </lineage>
</organism>
<feature type="region of interest" description="Disordered" evidence="1">
    <location>
        <begin position="309"/>
        <end position="335"/>
    </location>
</feature>
<dbReference type="GO" id="GO:0005666">
    <property type="term" value="C:RNA polymerase III complex"/>
    <property type="evidence" value="ECO:0007669"/>
    <property type="project" value="TreeGrafter"/>
</dbReference>
<evidence type="ECO:0000313" key="3">
    <source>
        <dbReference type="Proteomes" id="UP000652219"/>
    </source>
</evidence>
<dbReference type="Pfam" id="PF04801">
    <property type="entry name" value="RPC5"/>
    <property type="match status" value="2"/>
</dbReference>
<dbReference type="PANTHER" id="PTHR12069:SF0">
    <property type="entry name" value="DNA-DIRECTED RNA POLYMERASE III SUBUNIT RPC5"/>
    <property type="match status" value="1"/>
</dbReference>
<feature type="compositionally biased region" description="Gly residues" evidence="1">
    <location>
        <begin position="104"/>
        <end position="114"/>
    </location>
</feature>
<proteinExistence type="predicted"/>
<feature type="compositionally biased region" description="Low complexity" evidence="1">
    <location>
        <begin position="398"/>
        <end position="414"/>
    </location>
</feature>
<feature type="region of interest" description="Disordered" evidence="1">
    <location>
        <begin position="384"/>
        <end position="423"/>
    </location>
</feature>
<sequence length="423" mass="45594">MPAPTASMEPSSEEPFEAADPDPVIASYNVFFNPSLPQGRKLWVLQQPNRTDPRQATPTEMRLKTRTGMVEVDVPIDYNQSYDKEKGMKWGRQLKASLESKNGGTHGLSGGFGVGAPPPRAKKRGDADLDDEMYLEWPEAVRQDKVLRTQTLGGQCPDHKEVQYMIGVFQGSEFPPHPLYSTYAQSILTKQTTEDLHLTPVTNLVHLRPQLHHVDAVAQQERNASAAAAAKENAGAGAGAGASGAGAQGAAGRAIHMTIKTTADGSQAKSETMADRLRSVQIEPWRKLRYTDENDEAAWDIYQESLILRAPGDNGKPPQAGDDEDKEKKAALDAEAKPAVDLADCLSKLETKWGDDELLEAVSGIKKPKVLTKAELEAEAAAAAAAEEEARKMKPKARGAVGPRRGGKARAAPAQASSSMDLT</sequence>